<keyword evidence="7" id="KW-0547">Nucleotide-binding</keyword>
<gene>
    <name evidence="18" type="primary">cheA</name>
    <name evidence="18" type="ORF">ElP_47780</name>
</gene>
<keyword evidence="19" id="KW-1185">Reference proteome</keyword>
<feature type="compositionally biased region" description="Low complexity" evidence="14">
    <location>
        <begin position="296"/>
        <end position="325"/>
    </location>
</feature>
<dbReference type="GO" id="GO:0005737">
    <property type="term" value="C:cytoplasm"/>
    <property type="evidence" value="ECO:0007669"/>
    <property type="project" value="InterPro"/>
</dbReference>
<dbReference type="KEGG" id="tpla:ElP_47780"/>
<dbReference type="SMART" id="SM01231">
    <property type="entry name" value="H-kinase_dim"/>
    <property type="match status" value="1"/>
</dbReference>
<evidence type="ECO:0000313" key="19">
    <source>
        <dbReference type="Proteomes" id="UP000317835"/>
    </source>
</evidence>
<evidence type="ECO:0000256" key="2">
    <source>
        <dbReference type="ARBA" id="ARBA00012438"/>
    </source>
</evidence>
<feature type="region of interest" description="Disordered" evidence="14">
    <location>
        <begin position="131"/>
        <end position="205"/>
    </location>
</feature>
<feature type="compositionally biased region" description="Low complexity" evidence="14">
    <location>
        <begin position="157"/>
        <end position="166"/>
    </location>
</feature>
<dbReference type="InterPro" id="IPR037006">
    <property type="entry name" value="CheA-like_homodim_sf"/>
</dbReference>
<accession>A0A518H7K0</accession>
<comment type="catalytic activity">
    <reaction evidence="1">
        <text>ATP + protein L-histidine = ADP + protein N-phospho-L-histidine.</text>
        <dbReference type="EC" id="2.7.13.3"/>
    </reaction>
</comment>
<dbReference type="EC" id="2.7.13.3" evidence="2"/>
<dbReference type="InterPro" id="IPR002545">
    <property type="entry name" value="CheW-lke_dom"/>
</dbReference>
<feature type="domain" description="Histidine kinase" evidence="15">
    <location>
        <begin position="444"/>
        <end position="682"/>
    </location>
</feature>
<feature type="region of interest" description="Disordered" evidence="14">
    <location>
        <begin position="828"/>
        <end position="848"/>
    </location>
</feature>
<dbReference type="FunFam" id="2.30.30.40:FF:000048">
    <property type="entry name" value="Chemotaxis protein CheA, putative"/>
    <property type="match status" value="1"/>
</dbReference>
<evidence type="ECO:0000256" key="13">
    <source>
        <dbReference type="SAM" id="Coils"/>
    </source>
</evidence>
<dbReference type="PANTHER" id="PTHR43395">
    <property type="entry name" value="SENSOR HISTIDINE KINASE CHEA"/>
    <property type="match status" value="1"/>
</dbReference>
<dbReference type="InterPro" id="IPR005467">
    <property type="entry name" value="His_kinase_dom"/>
</dbReference>
<dbReference type="Pfam" id="PF02518">
    <property type="entry name" value="HATPase_c"/>
    <property type="match status" value="1"/>
</dbReference>
<dbReference type="CDD" id="cd16916">
    <property type="entry name" value="HATPase_CheA-like"/>
    <property type="match status" value="1"/>
</dbReference>
<dbReference type="InterPro" id="IPR036061">
    <property type="entry name" value="CheW-like_dom_sf"/>
</dbReference>
<comment type="function">
    <text evidence="11">Involved in the transmission of sensory signals from the chemoreceptors to the flagellar motors. CheA is autophosphorylated; it can transfer its phosphate group to either CheB or CheY.</text>
</comment>
<dbReference type="SUPFAM" id="SSF55874">
    <property type="entry name" value="ATPase domain of HSP90 chaperone/DNA topoisomerase II/histidine kinase"/>
    <property type="match status" value="1"/>
</dbReference>
<dbReference type="GO" id="GO:0005524">
    <property type="term" value="F:ATP binding"/>
    <property type="evidence" value="ECO:0007669"/>
    <property type="project" value="UniProtKB-KW"/>
</dbReference>
<dbReference type="InterPro" id="IPR036641">
    <property type="entry name" value="HPT_dom_sf"/>
</dbReference>
<evidence type="ECO:0000256" key="9">
    <source>
        <dbReference type="ARBA" id="ARBA00022840"/>
    </source>
</evidence>
<dbReference type="InterPro" id="IPR004105">
    <property type="entry name" value="CheA-like_dim"/>
</dbReference>
<dbReference type="CDD" id="cd00088">
    <property type="entry name" value="HPT"/>
    <property type="match status" value="1"/>
</dbReference>
<dbReference type="Gene3D" id="1.20.120.160">
    <property type="entry name" value="HPT domain"/>
    <property type="match status" value="1"/>
</dbReference>
<feature type="coiled-coil region" evidence="13">
    <location>
        <begin position="439"/>
        <end position="473"/>
    </location>
</feature>
<dbReference type="Pfam" id="PF01584">
    <property type="entry name" value="CheW"/>
    <property type="match status" value="1"/>
</dbReference>
<feature type="modified residue" description="Phosphohistidine" evidence="12">
    <location>
        <position position="49"/>
    </location>
</feature>
<dbReference type="SUPFAM" id="SSF47226">
    <property type="entry name" value="Histidine-containing phosphotransfer domain, HPT domain"/>
    <property type="match status" value="1"/>
</dbReference>
<dbReference type="OrthoDB" id="9803176at2"/>
<dbReference type="Gene3D" id="1.10.287.560">
    <property type="entry name" value="Histidine kinase CheA-like, homodimeric domain"/>
    <property type="match status" value="1"/>
</dbReference>
<evidence type="ECO:0000256" key="8">
    <source>
        <dbReference type="ARBA" id="ARBA00022777"/>
    </source>
</evidence>
<proteinExistence type="predicted"/>
<evidence type="ECO:0000259" key="17">
    <source>
        <dbReference type="PROSITE" id="PS50894"/>
    </source>
</evidence>
<evidence type="ECO:0000256" key="11">
    <source>
        <dbReference type="ARBA" id="ARBA00035100"/>
    </source>
</evidence>
<evidence type="ECO:0000256" key="6">
    <source>
        <dbReference type="ARBA" id="ARBA00022679"/>
    </source>
</evidence>
<keyword evidence="9" id="KW-0067">ATP-binding</keyword>
<dbReference type="InterPro" id="IPR003594">
    <property type="entry name" value="HATPase_dom"/>
</dbReference>
<sequence>MSGFDFSELLPYYLDETDEQVGALNDSLLRLERDPSDAPALQDTFRIVHSLKGSSSVMGFDQVNRLAHHLETLFDQLRSGKRTLDREAMELSFRCLDRLRDFHKALREEGEGGELGELVDLVIAYLERTASPPGPAVPTGPGHGAGTGTRTEPDEIAPPAEATPLAEGPPPPPHPDPGGVAEGPIAGEGSPAGEGPPADEGTAGDAAGLLEGRASAEGLAVTVEFVPTLQWRDMKARLILNRLASRVRVLGSDPPADRLDEVESRATFIAWVEPEADRDELRALADVDGVASIRFGDGTAPGPEAGPPTGSSGIPPAATTAEAPESPTPTPMPTPGRAGVGPPGPEPAGATEAVVGRSSKRAKIAETLRVDVERLDLLMNLAGELVISRARFADLTVGLEDVFRASDARLLAADSQDRIECLAEGLDAVLGSSDRGGVADRWRSQFRRLSENIRDLRAELDRVRHGRDRLSEMSEAIDQLGRVCDQIQKGVLDTRMVPIGPLFERFRRVVRDLTVDSGKEVTLELQGEATELDKRMIDELSDPLIHMVRNAVDHGLESPEARERAGKPRAGRVTLAAAHRGNRVVVTVADDGRGLPVDRIRQKVAERGLLPEAEAARLSTAEVIPYIFHPGLSTAEAVTNISGRGVGMDIVKDGIEQLNGSVAVRTEPGRGTTFTIRLPLTLAIMPSLLIRIFDEIYALPLAEIREIVDAGPDQILDVQGSRAIEVRGRVISLFALDDVFEWGGRPHPARGGDGPPGAPRTRPVVVVQSSTATVGLVVDELIGIQEIVLKSIEKNYRPVRGLSGASILGNGRVALILDVDALIELATRGPSTRTGGGAQRRATTGGTG</sequence>
<evidence type="ECO:0000256" key="3">
    <source>
        <dbReference type="ARBA" id="ARBA00021495"/>
    </source>
</evidence>
<protein>
    <recommendedName>
        <fullName evidence="3">Chemotaxis protein CheA</fullName>
        <ecNumber evidence="2">2.7.13.3</ecNumber>
    </recommendedName>
</protein>
<reference evidence="18 19" key="1">
    <citation type="submission" date="2019-02" db="EMBL/GenBank/DDBJ databases">
        <title>Deep-cultivation of Planctomycetes and their phenomic and genomic characterization uncovers novel biology.</title>
        <authorList>
            <person name="Wiegand S."/>
            <person name="Jogler M."/>
            <person name="Boedeker C."/>
            <person name="Pinto D."/>
            <person name="Vollmers J."/>
            <person name="Rivas-Marin E."/>
            <person name="Kohn T."/>
            <person name="Peeters S.H."/>
            <person name="Heuer A."/>
            <person name="Rast P."/>
            <person name="Oberbeckmann S."/>
            <person name="Bunk B."/>
            <person name="Jeske O."/>
            <person name="Meyerdierks A."/>
            <person name="Storesund J.E."/>
            <person name="Kallscheuer N."/>
            <person name="Luecker S."/>
            <person name="Lage O.M."/>
            <person name="Pohl T."/>
            <person name="Merkel B.J."/>
            <person name="Hornburger P."/>
            <person name="Mueller R.-W."/>
            <person name="Bruemmer F."/>
            <person name="Labrenz M."/>
            <person name="Spormann A.M."/>
            <person name="Op den Camp H."/>
            <person name="Overmann J."/>
            <person name="Amann R."/>
            <person name="Jetten M.S.M."/>
            <person name="Mascher T."/>
            <person name="Medema M.H."/>
            <person name="Devos D.P."/>
            <person name="Kaster A.-K."/>
            <person name="Ovreas L."/>
            <person name="Rohde M."/>
            <person name="Galperin M.Y."/>
            <person name="Jogler C."/>
        </authorList>
    </citation>
    <scope>NUCLEOTIDE SEQUENCE [LARGE SCALE GENOMIC DNA]</scope>
    <source>
        <strain evidence="18 19">ElP</strain>
    </source>
</reference>
<dbReference type="InterPro" id="IPR036097">
    <property type="entry name" value="HisK_dim/P_sf"/>
</dbReference>
<dbReference type="SMART" id="SM00073">
    <property type="entry name" value="HPT"/>
    <property type="match status" value="1"/>
</dbReference>
<keyword evidence="5 12" id="KW-0597">Phosphoprotein</keyword>
<dbReference type="PROSITE" id="PS50851">
    <property type="entry name" value="CHEW"/>
    <property type="match status" value="1"/>
</dbReference>
<evidence type="ECO:0000256" key="10">
    <source>
        <dbReference type="ARBA" id="ARBA00023012"/>
    </source>
</evidence>
<keyword evidence="13" id="KW-0175">Coiled coil</keyword>
<dbReference type="PANTHER" id="PTHR43395:SF10">
    <property type="entry name" value="CHEMOTAXIS PROTEIN CHEA"/>
    <property type="match status" value="1"/>
</dbReference>
<keyword evidence="6 18" id="KW-0808">Transferase</keyword>
<feature type="domain" description="CheW-like" evidence="16">
    <location>
        <begin position="684"/>
        <end position="828"/>
    </location>
</feature>
<dbReference type="PRINTS" id="PR00344">
    <property type="entry name" value="BCTRLSENSOR"/>
</dbReference>
<dbReference type="SUPFAM" id="SSF50341">
    <property type="entry name" value="CheW-like"/>
    <property type="match status" value="1"/>
</dbReference>
<dbReference type="InterPro" id="IPR004358">
    <property type="entry name" value="Sig_transdc_His_kin-like_C"/>
</dbReference>
<dbReference type="Pfam" id="PF02895">
    <property type="entry name" value="H-kinase_dim"/>
    <property type="match status" value="1"/>
</dbReference>
<evidence type="ECO:0000259" key="16">
    <source>
        <dbReference type="PROSITE" id="PS50851"/>
    </source>
</evidence>
<keyword evidence="8" id="KW-0418">Kinase</keyword>
<keyword evidence="4" id="KW-0145">Chemotaxis</keyword>
<dbReference type="InterPro" id="IPR036890">
    <property type="entry name" value="HATPase_C_sf"/>
</dbReference>
<dbReference type="PROSITE" id="PS50894">
    <property type="entry name" value="HPT"/>
    <property type="match status" value="1"/>
</dbReference>
<dbReference type="InterPro" id="IPR051315">
    <property type="entry name" value="Bact_Chemotaxis_CheA"/>
</dbReference>
<dbReference type="GO" id="GO:0000155">
    <property type="term" value="F:phosphorelay sensor kinase activity"/>
    <property type="evidence" value="ECO:0007669"/>
    <property type="project" value="InterPro"/>
</dbReference>
<dbReference type="Pfam" id="PF01627">
    <property type="entry name" value="Hpt"/>
    <property type="match status" value="1"/>
</dbReference>
<feature type="compositionally biased region" description="Low complexity" evidence="14">
    <location>
        <begin position="839"/>
        <end position="848"/>
    </location>
</feature>
<feature type="compositionally biased region" description="Low complexity" evidence="14">
    <location>
        <begin position="177"/>
        <end position="204"/>
    </location>
</feature>
<dbReference type="EMBL" id="CP036426">
    <property type="protein sequence ID" value="QDV36849.1"/>
    <property type="molecule type" value="Genomic_DNA"/>
</dbReference>
<evidence type="ECO:0000256" key="4">
    <source>
        <dbReference type="ARBA" id="ARBA00022500"/>
    </source>
</evidence>
<dbReference type="SMART" id="SM00387">
    <property type="entry name" value="HATPase_c"/>
    <property type="match status" value="1"/>
</dbReference>
<evidence type="ECO:0000256" key="14">
    <source>
        <dbReference type="SAM" id="MobiDB-lite"/>
    </source>
</evidence>
<dbReference type="SMART" id="SM00260">
    <property type="entry name" value="CheW"/>
    <property type="match status" value="1"/>
</dbReference>
<dbReference type="SUPFAM" id="SSF47384">
    <property type="entry name" value="Homodimeric domain of signal transducing histidine kinase"/>
    <property type="match status" value="1"/>
</dbReference>
<dbReference type="GO" id="GO:0006935">
    <property type="term" value="P:chemotaxis"/>
    <property type="evidence" value="ECO:0007669"/>
    <property type="project" value="UniProtKB-KW"/>
</dbReference>
<feature type="compositionally biased region" description="Pro residues" evidence="14">
    <location>
        <begin position="167"/>
        <end position="176"/>
    </location>
</feature>
<organism evidence="18 19">
    <name type="scientific">Tautonia plasticadhaerens</name>
    <dbReference type="NCBI Taxonomy" id="2527974"/>
    <lineage>
        <taxon>Bacteria</taxon>
        <taxon>Pseudomonadati</taxon>
        <taxon>Planctomycetota</taxon>
        <taxon>Planctomycetia</taxon>
        <taxon>Isosphaerales</taxon>
        <taxon>Isosphaeraceae</taxon>
        <taxon>Tautonia</taxon>
    </lineage>
</organism>
<dbReference type="Gene3D" id="3.30.565.10">
    <property type="entry name" value="Histidine kinase-like ATPase, C-terminal domain"/>
    <property type="match status" value="1"/>
</dbReference>
<dbReference type="InterPro" id="IPR008207">
    <property type="entry name" value="Sig_transdc_His_kin_Hpt_dom"/>
</dbReference>
<evidence type="ECO:0000256" key="5">
    <source>
        <dbReference type="ARBA" id="ARBA00022553"/>
    </source>
</evidence>
<evidence type="ECO:0000313" key="18">
    <source>
        <dbReference type="EMBL" id="QDV36849.1"/>
    </source>
</evidence>
<evidence type="ECO:0000256" key="1">
    <source>
        <dbReference type="ARBA" id="ARBA00000085"/>
    </source>
</evidence>
<dbReference type="CDD" id="cd00731">
    <property type="entry name" value="CheA_reg"/>
    <property type="match status" value="1"/>
</dbReference>
<name>A0A518H7K0_9BACT</name>
<evidence type="ECO:0000256" key="12">
    <source>
        <dbReference type="PROSITE-ProRule" id="PRU00110"/>
    </source>
</evidence>
<keyword evidence="10" id="KW-0902">Two-component regulatory system</keyword>
<dbReference type="FunFam" id="3.30.565.10:FF:000016">
    <property type="entry name" value="Chemotaxis protein CheA, putative"/>
    <property type="match status" value="1"/>
</dbReference>
<dbReference type="RefSeq" id="WP_145273789.1">
    <property type="nucleotide sequence ID" value="NZ_CP036426.1"/>
</dbReference>
<feature type="region of interest" description="Disordered" evidence="14">
    <location>
        <begin position="294"/>
        <end position="357"/>
    </location>
</feature>
<evidence type="ECO:0000259" key="15">
    <source>
        <dbReference type="PROSITE" id="PS50109"/>
    </source>
</evidence>
<dbReference type="Gene3D" id="2.30.30.40">
    <property type="entry name" value="SH3 Domains"/>
    <property type="match status" value="1"/>
</dbReference>
<dbReference type="PROSITE" id="PS50109">
    <property type="entry name" value="HIS_KIN"/>
    <property type="match status" value="1"/>
</dbReference>
<dbReference type="Proteomes" id="UP000317835">
    <property type="component" value="Chromosome"/>
</dbReference>
<feature type="domain" description="HPt" evidence="17">
    <location>
        <begin position="2"/>
        <end position="106"/>
    </location>
</feature>
<evidence type="ECO:0000256" key="7">
    <source>
        <dbReference type="ARBA" id="ARBA00022741"/>
    </source>
</evidence>
<dbReference type="AlphaFoldDB" id="A0A518H7K0"/>